<feature type="region of interest" description="Disordered" evidence="1">
    <location>
        <begin position="20"/>
        <end position="53"/>
    </location>
</feature>
<dbReference type="SUPFAM" id="SSF52833">
    <property type="entry name" value="Thioredoxin-like"/>
    <property type="match status" value="1"/>
</dbReference>
<dbReference type="Pfam" id="PF00578">
    <property type="entry name" value="AhpC-TSA"/>
    <property type="match status" value="1"/>
</dbReference>
<proteinExistence type="predicted"/>
<gene>
    <name evidence="3" type="ORF">E6K81_05485</name>
</gene>
<dbReference type="InterPro" id="IPR036249">
    <property type="entry name" value="Thioredoxin-like_sf"/>
</dbReference>
<sequence>MKFTLLLALACLTTQLEPDGHLARNPAGASPTQDPSALLRRATDPPSTEVQLGDVAPNFSYQASDGHWRHLSDIVAQGRVLLAFGADELTLRVIEHERERLLDLGVVPVAMVEGRPSATQALAKRLDLRYTILADPGGIIAAQFNAVNPATGRQLRNWFVLDRKRCVRGLGWRGLPRRGLPALVANALGLPLPGATLPTAH</sequence>
<dbReference type="AlphaFoldDB" id="A0A538UB82"/>
<evidence type="ECO:0000313" key="4">
    <source>
        <dbReference type="Proteomes" id="UP000319771"/>
    </source>
</evidence>
<evidence type="ECO:0000259" key="2">
    <source>
        <dbReference type="Pfam" id="PF00578"/>
    </source>
</evidence>
<dbReference type="GO" id="GO:0016209">
    <property type="term" value="F:antioxidant activity"/>
    <property type="evidence" value="ECO:0007669"/>
    <property type="project" value="InterPro"/>
</dbReference>
<dbReference type="Proteomes" id="UP000319771">
    <property type="component" value="Unassembled WGS sequence"/>
</dbReference>
<protein>
    <submittedName>
        <fullName evidence="3">Redoxin domain-containing protein</fullName>
    </submittedName>
</protein>
<organism evidence="3 4">
    <name type="scientific">Eiseniibacteriota bacterium</name>
    <dbReference type="NCBI Taxonomy" id="2212470"/>
    <lineage>
        <taxon>Bacteria</taxon>
        <taxon>Candidatus Eiseniibacteriota</taxon>
    </lineage>
</organism>
<comment type="caution">
    <text evidence="3">The sequence shown here is derived from an EMBL/GenBank/DDBJ whole genome shotgun (WGS) entry which is preliminary data.</text>
</comment>
<feature type="domain" description="Alkyl hydroperoxide reductase subunit C/ Thiol specific antioxidant" evidence="2">
    <location>
        <begin position="53"/>
        <end position="168"/>
    </location>
</feature>
<evidence type="ECO:0000313" key="3">
    <source>
        <dbReference type="EMBL" id="TMQ73162.1"/>
    </source>
</evidence>
<accession>A0A538UB82</accession>
<dbReference type="InterPro" id="IPR000866">
    <property type="entry name" value="AhpC/TSA"/>
</dbReference>
<dbReference type="Gene3D" id="3.40.30.10">
    <property type="entry name" value="Glutaredoxin"/>
    <property type="match status" value="1"/>
</dbReference>
<name>A0A538UB82_UNCEI</name>
<dbReference type="EMBL" id="VBPB01000080">
    <property type="protein sequence ID" value="TMQ73162.1"/>
    <property type="molecule type" value="Genomic_DNA"/>
</dbReference>
<reference evidence="3 4" key="1">
    <citation type="journal article" date="2019" name="Nat. Microbiol.">
        <title>Mediterranean grassland soil C-N compound turnover is dependent on rainfall and depth, and is mediated by genomically divergent microorganisms.</title>
        <authorList>
            <person name="Diamond S."/>
            <person name="Andeer P.F."/>
            <person name="Li Z."/>
            <person name="Crits-Christoph A."/>
            <person name="Burstein D."/>
            <person name="Anantharaman K."/>
            <person name="Lane K.R."/>
            <person name="Thomas B.C."/>
            <person name="Pan C."/>
            <person name="Northen T.R."/>
            <person name="Banfield J.F."/>
        </authorList>
    </citation>
    <scope>NUCLEOTIDE SEQUENCE [LARGE SCALE GENOMIC DNA]</scope>
    <source>
        <strain evidence="3">WS_11</strain>
    </source>
</reference>
<dbReference type="GO" id="GO:0016491">
    <property type="term" value="F:oxidoreductase activity"/>
    <property type="evidence" value="ECO:0007669"/>
    <property type="project" value="InterPro"/>
</dbReference>
<evidence type="ECO:0000256" key="1">
    <source>
        <dbReference type="SAM" id="MobiDB-lite"/>
    </source>
</evidence>